<protein>
    <submittedName>
        <fullName evidence="1">DUF2007 domain-containing protein</fullName>
    </submittedName>
</protein>
<evidence type="ECO:0000313" key="1">
    <source>
        <dbReference type="EMBL" id="MCD1654270.1"/>
    </source>
</evidence>
<comment type="caution">
    <text evidence="1">The sequence shown here is derived from an EMBL/GenBank/DDBJ whole genome shotgun (WGS) entry which is preliminary data.</text>
</comment>
<dbReference type="Proteomes" id="UP001198163">
    <property type="component" value="Unassembled WGS sequence"/>
</dbReference>
<sequence length="68" mass="7544">MELIGAYRSNDDAGQVTVLLEEHVIPYVKKDTQRGSVRVYVSSGDYQRALGLLDSKRYRSAPRSAAGK</sequence>
<accession>A0AAE3EHF5</accession>
<dbReference type="Gene3D" id="3.30.70.1530">
    <property type="entry name" value="Hypothetical protein rpa1041"/>
    <property type="match status" value="1"/>
</dbReference>
<dbReference type="AlphaFoldDB" id="A0AAE3EHF5"/>
<name>A0AAE3EHF5_9SPIR</name>
<reference evidence="1" key="1">
    <citation type="submission" date="2021-08" db="EMBL/GenBank/DDBJ databases">
        <title>Comparative analyses of Brucepasteria parasyntrophica and Teretinema zuelzerae.</title>
        <authorList>
            <person name="Song Y."/>
            <person name="Brune A."/>
        </authorList>
    </citation>
    <scope>NUCLEOTIDE SEQUENCE</scope>
    <source>
        <strain evidence="1">DSM 1903</strain>
    </source>
</reference>
<proteinExistence type="predicted"/>
<dbReference type="RefSeq" id="WP_230754336.1">
    <property type="nucleotide sequence ID" value="NZ_JAINWA010000001.1"/>
</dbReference>
<evidence type="ECO:0000313" key="2">
    <source>
        <dbReference type="Proteomes" id="UP001198163"/>
    </source>
</evidence>
<dbReference type="EMBL" id="JAINWA010000001">
    <property type="protein sequence ID" value="MCD1654270.1"/>
    <property type="molecule type" value="Genomic_DNA"/>
</dbReference>
<organism evidence="1 2">
    <name type="scientific">Teretinema zuelzerae</name>
    <dbReference type="NCBI Taxonomy" id="156"/>
    <lineage>
        <taxon>Bacteria</taxon>
        <taxon>Pseudomonadati</taxon>
        <taxon>Spirochaetota</taxon>
        <taxon>Spirochaetia</taxon>
        <taxon>Spirochaetales</taxon>
        <taxon>Treponemataceae</taxon>
        <taxon>Teretinema</taxon>
    </lineage>
</organism>
<keyword evidence="2" id="KW-1185">Reference proteome</keyword>
<gene>
    <name evidence="1" type="ORF">K7J14_06080</name>
</gene>